<dbReference type="EMBL" id="NPIC01000010">
    <property type="protein sequence ID" value="RDL32418.1"/>
    <property type="molecule type" value="Genomic_DNA"/>
</dbReference>
<proteinExistence type="predicted"/>
<protein>
    <submittedName>
        <fullName evidence="2">Uncharacterized protein</fullName>
    </submittedName>
</protein>
<sequence length="146" mass="16163">MGFHHRLAIAVSLVNVVTPLLASVCGIFTVYIEAARCRSGYCMPPFDLNLADTIAQLIEMDLDSFSNASITIRAEIDDGDEGKTVSLEQLKKHGILADGSLAKIEINHSSVPTDNLPDEVRNIRERIIRRLDSRANSVYPSRVWDP</sequence>
<keyword evidence="1" id="KW-0812">Transmembrane</keyword>
<keyword evidence="1" id="KW-1133">Transmembrane helix</keyword>
<evidence type="ECO:0000256" key="1">
    <source>
        <dbReference type="SAM" id="Phobius"/>
    </source>
</evidence>
<dbReference type="AlphaFoldDB" id="A0A370TD71"/>
<keyword evidence="3" id="KW-1185">Reference proteome</keyword>
<gene>
    <name evidence="2" type="ORF">BP5553_08874</name>
</gene>
<dbReference type="RefSeq" id="XP_031866140.1">
    <property type="nucleotide sequence ID" value="XM_032017497.1"/>
</dbReference>
<name>A0A370TD71_9HELO</name>
<evidence type="ECO:0000313" key="3">
    <source>
        <dbReference type="Proteomes" id="UP000254866"/>
    </source>
</evidence>
<keyword evidence="1" id="KW-0472">Membrane</keyword>
<organism evidence="2 3">
    <name type="scientific">Venustampulla echinocandica</name>
    <dbReference type="NCBI Taxonomy" id="2656787"/>
    <lineage>
        <taxon>Eukaryota</taxon>
        <taxon>Fungi</taxon>
        <taxon>Dikarya</taxon>
        <taxon>Ascomycota</taxon>
        <taxon>Pezizomycotina</taxon>
        <taxon>Leotiomycetes</taxon>
        <taxon>Helotiales</taxon>
        <taxon>Pleuroascaceae</taxon>
        <taxon>Venustampulla</taxon>
    </lineage>
</organism>
<accession>A0A370TD71</accession>
<comment type="caution">
    <text evidence="2">The sequence shown here is derived from an EMBL/GenBank/DDBJ whole genome shotgun (WGS) entry which is preliminary data.</text>
</comment>
<reference evidence="2 3" key="1">
    <citation type="journal article" date="2018" name="IMA Fungus">
        <title>IMA Genome-F 9: Draft genome sequence of Annulohypoxylon stygium, Aspergillus mulundensis, Berkeleyomyces basicola (syn. Thielaviopsis basicola), Ceratocystis smalleyi, two Cercospora beticola strains, Coleophoma cylindrospora, Fusarium fracticaudum, Phialophora cf. hyalina, and Morchella septimelata.</title>
        <authorList>
            <person name="Wingfield B.D."/>
            <person name="Bills G.F."/>
            <person name="Dong Y."/>
            <person name="Huang W."/>
            <person name="Nel W.J."/>
            <person name="Swalarsk-Parry B.S."/>
            <person name="Vaghefi N."/>
            <person name="Wilken P.M."/>
            <person name="An Z."/>
            <person name="de Beer Z.W."/>
            <person name="De Vos L."/>
            <person name="Chen L."/>
            <person name="Duong T.A."/>
            <person name="Gao Y."/>
            <person name="Hammerbacher A."/>
            <person name="Kikkert J.R."/>
            <person name="Li Y."/>
            <person name="Li H."/>
            <person name="Li K."/>
            <person name="Li Q."/>
            <person name="Liu X."/>
            <person name="Ma X."/>
            <person name="Naidoo K."/>
            <person name="Pethybridge S.J."/>
            <person name="Sun J."/>
            <person name="Steenkamp E.T."/>
            <person name="van der Nest M.A."/>
            <person name="van Wyk S."/>
            <person name="Wingfield M.J."/>
            <person name="Xiong C."/>
            <person name="Yue Q."/>
            <person name="Zhang X."/>
        </authorList>
    </citation>
    <scope>NUCLEOTIDE SEQUENCE [LARGE SCALE GENOMIC DNA]</scope>
    <source>
        <strain evidence="2 3">BP 5553</strain>
    </source>
</reference>
<evidence type="ECO:0000313" key="2">
    <source>
        <dbReference type="EMBL" id="RDL32418.1"/>
    </source>
</evidence>
<feature type="transmembrane region" description="Helical" evidence="1">
    <location>
        <begin position="7"/>
        <end position="32"/>
    </location>
</feature>
<dbReference type="GeneID" id="43601723"/>
<dbReference type="Proteomes" id="UP000254866">
    <property type="component" value="Unassembled WGS sequence"/>
</dbReference>